<name>A0A067M423_BOTB1</name>
<feature type="transmembrane region" description="Helical" evidence="8">
    <location>
        <begin position="318"/>
        <end position="337"/>
    </location>
</feature>
<feature type="compositionally biased region" description="Basic and acidic residues" evidence="7">
    <location>
        <begin position="589"/>
        <end position="611"/>
    </location>
</feature>
<dbReference type="HOGENOM" id="CLU_000960_22_3_1"/>
<dbReference type="OrthoDB" id="10021397at2759"/>
<keyword evidence="4 8" id="KW-0812">Transmembrane</keyword>
<feature type="transmembrane region" description="Helical" evidence="8">
    <location>
        <begin position="542"/>
        <end position="561"/>
    </location>
</feature>
<evidence type="ECO:0000313" key="11">
    <source>
        <dbReference type="Proteomes" id="UP000027195"/>
    </source>
</evidence>
<dbReference type="SUPFAM" id="SSF103473">
    <property type="entry name" value="MFS general substrate transporter"/>
    <property type="match status" value="1"/>
</dbReference>
<dbReference type="FunFam" id="1.20.1720.10:FF:000004">
    <property type="entry name" value="EmrB/QacA family drug resistance transporter"/>
    <property type="match status" value="1"/>
</dbReference>
<dbReference type="GO" id="GO:0022857">
    <property type="term" value="F:transmembrane transporter activity"/>
    <property type="evidence" value="ECO:0007669"/>
    <property type="project" value="InterPro"/>
</dbReference>
<dbReference type="Gene3D" id="1.20.1720.10">
    <property type="entry name" value="Multidrug resistance protein D"/>
    <property type="match status" value="1"/>
</dbReference>
<feature type="region of interest" description="Disordered" evidence="7">
    <location>
        <begin position="577"/>
        <end position="617"/>
    </location>
</feature>
<dbReference type="PANTHER" id="PTHR23501:SF102">
    <property type="entry name" value="DRUG TRANSPORTER, PUTATIVE (AFU_ORTHOLOGUE AFUA_3G08530)-RELATED"/>
    <property type="match status" value="1"/>
</dbReference>
<evidence type="ECO:0000256" key="7">
    <source>
        <dbReference type="SAM" id="MobiDB-lite"/>
    </source>
</evidence>
<dbReference type="InParanoid" id="A0A067M423"/>
<evidence type="ECO:0000256" key="6">
    <source>
        <dbReference type="ARBA" id="ARBA00023136"/>
    </source>
</evidence>
<feature type="transmembrane region" description="Helical" evidence="8">
    <location>
        <begin position="249"/>
        <end position="269"/>
    </location>
</feature>
<feature type="transmembrane region" description="Helical" evidence="8">
    <location>
        <begin position="472"/>
        <end position="492"/>
    </location>
</feature>
<dbReference type="Pfam" id="PF07690">
    <property type="entry name" value="MFS_1"/>
    <property type="match status" value="1"/>
</dbReference>
<feature type="transmembrane region" description="Helical" evidence="8">
    <location>
        <begin position="357"/>
        <end position="374"/>
    </location>
</feature>
<comment type="subcellular location">
    <subcellularLocation>
        <location evidence="1">Cell membrane</location>
        <topology evidence="1">Multi-pass membrane protein</topology>
    </subcellularLocation>
</comment>
<keyword evidence="6 8" id="KW-0472">Membrane</keyword>
<dbReference type="EMBL" id="KL198067">
    <property type="protein sequence ID" value="KDQ10533.1"/>
    <property type="molecule type" value="Genomic_DNA"/>
</dbReference>
<keyword evidence="11" id="KW-1185">Reference proteome</keyword>
<feature type="domain" description="Major facilitator superfamily (MFS) profile" evidence="9">
    <location>
        <begin position="58"/>
        <end position="564"/>
    </location>
</feature>
<evidence type="ECO:0000256" key="3">
    <source>
        <dbReference type="ARBA" id="ARBA00022475"/>
    </source>
</evidence>
<dbReference type="Proteomes" id="UP000027195">
    <property type="component" value="Unassembled WGS sequence"/>
</dbReference>
<feature type="compositionally biased region" description="Polar residues" evidence="7">
    <location>
        <begin position="14"/>
        <end position="24"/>
    </location>
</feature>
<dbReference type="AlphaFoldDB" id="A0A067M423"/>
<reference evidence="11" key="1">
    <citation type="journal article" date="2014" name="Proc. Natl. Acad. Sci. U.S.A.">
        <title>Extensive sampling of basidiomycete genomes demonstrates inadequacy of the white-rot/brown-rot paradigm for wood decay fungi.</title>
        <authorList>
            <person name="Riley R."/>
            <person name="Salamov A.A."/>
            <person name="Brown D.W."/>
            <person name="Nagy L.G."/>
            <person name="Floudas D."/>
            <person name="Held B.W."/>
            <person name="Levasseur A."/>
            <person name="Lombard V."/>
            <person name="Morin E."/>
            <person name="Otillar R."/>
            <person name="Lindquist E.A."/>
            <person name="Sun H."/>
            <person name="LaButti K.M."/>
            <person name="Schmutz J."/>
            <person name="Jabbour D."/>
            <person name="Luo H."/>
            <person name="Baker S.E."/>
            <person name="Pisabarro A.G."/>
            <person name="Walton J.D."/>
            <person name="Blanchette R.A."/>
            <person name="Henrissat B."/>
            <person name="Martin F."/>
            <person name="Cullen D."/>
            <person name="Hibbett D.S."/>
            <person name="Grigoriev I.V."/>
        </authorList>
    </citation>
    <scope>NUCLEOTIDE SEQUENCE [LARGE SCALE GENOMIC DNA]</scope>
    <source>
        <strain evidence="11">FD-172 SS1</strain>
    </source>
</reference>
<organism evidence="10 11">
    <name type="scientific">Botryobasidium botryosum (strain FD-172 SS1)</name>
    <dbReference type="NCBI Taxonomy" id="930990"/>
    <lineage>
        <taxon>Eukaryota</taxon>
        <taxon>Fungi</taxon>
        <taxon>Dikarya</taxon>
        <taxon>Basidiomycota</taxon>
        <taxon>Agaricomycotina</taxon>
        <taxon>Agaricomycetes</taxon>
        <taxon>Cantharellales</taxon>
        <taxon>Botryobasidiaceae</taxon>
        <taxon>Botryobasidium</taxon>
    </lineage>
</organism>
<dbReference type="PANTHER" id="PTHR23501">
    <property type="entry name" value="MAJOR FACILITATOR SUPERFAMILY"/>
    <property type="match status" value="1"/>
</dbReference>
<feature type="region of interest" description="Disordered" evidence="7">
    <location>
        <begin position="1"/>
        <end position="47"/>
    </location>
</feature>
<proteinExistence type="predicted"/>
<dbReference type="InterPro" id="IPR036259">
    <property type="entry name" value="MFS_trans_sf"/>
</dbReference>
<keyword evidence="3" id="KW-1003">Cell membrane</keyword>
<dbReference type="Gene3D" id="1.20.1250.20">
    <property type="entry name" value="MFS general substrate transporter like domains"/>
    <property type="match status" value="1"/>
</dbReference>
<dbReference type="CDD" id="cd17502">
    <property type="entry name" value="MFS_Azr1_MDR_like"/>
    <property type="match status" value="1"/>
</dbReference>
<dbReference type="InterPro" id="IPR011701">
    <property type="entry name" value="MFS"/>
</dbReference>
<feature type="transmembrane region" description="Helical" evidence="8">
    <location>
        <begin position="386"/>
        <end position="413"/>
    </location>
</feature>
<evidence type="ECO:0000256" key="5">
    <source>
        <dbReference type="ARBA" id="ARBA00022989"/>
    </source>
</evidence>
<evidence type="ECO:0000256" key="1">
    <source>
        <dbReference type="ARBA" id="ARBA00004651"/>
    </source>
</evidence>
<evidence type="ECO:0000256" key="8">
    <source>
        <dbReference type="SAM" id="Phobius"/>
    </source>
</evidence>
<evidence type="ECO:0000256" key="2">
    <source>
        <dbReference type="ARBA" id="ARBA00022448"/>
    </source>
</evidence>
<dbReference type="FunCoup" id="A0A067M423">
    <property type="interactions" value="29"/>
</dbReference>
<evidence type="ECO:0000256" key="4">
    <source>
        <dbReference type="ARBA" id="ARBA00022692"/>
    </source>
</evidence>
<feature type="transmembrane region" description="Helical" evidence="8">
    <location>
        <begin position="208"/>
        <end position="228"/>
    </location>
</feature>
<sequence length="617" mass="66079">MTSSSATAIDAHKQSNSSIPQPQGLSKAKTERSLSESSISDSSSDEREVVPHNNIPLVLFGLMMTEFLAAMDQTIVATALPTIVARLGGGRNYSWVGSAYLLAGAALIPVYGKLADLVGRKLVFFPSILVFLLGSALCGSAQNMTWLIVARAVQGIGCGGIVQLIHIIGADIVPLSERGKMGGAIGATWGIASVVGPLVGGAFTDHVSWRWCFWINLPTGGIAFLLLTSTLRLNPHKSSKTFGQHLREFDFVGLALLVAGIICILLGFQESQTKWRSATTISLLAVGGVALIIGALYESVTERSPIIPPRLFRTRTTGIILFTNFFHAIAFFSGAYYLPLYYQVLGASATIAGLKMIPFSFTMSAWAVAAGLIVNRMGDYRPILWFSWSLAALGFGLMITLSSTSSLSVSVSVLPPSDNLATNSRLLYHSSSATQIIFPMIAGTGIGGIFIPPMIGMQAAMPVKDQATSTATFGLIRTLGSTIGVSIGQAIWSSELRKMVANTIPIGSSSEELADSIRQIAHIQPEPLRQQVLHAYAKSVSFIWIVNTPMLGVCFFMVLFLKSYSLNRKTIREEELHLPQGESTVKGLSEPEPHGQSDVEKGARVLEDGELGRTAQP</sequence>
<accession>A0A067M423</accession>
<feature type="transmembrane region" description="Helical" evidence="8">
    <location>
        <begin position="148"/>
        <end position="169"/>
    </location>
</feature>
<evidence type="ECO:0000313" key="10">
    <source>
        <dbReference type="EMBL" id="KDQ10533.1"/>
    </source>
</evidence>
<evidence type="ECO:0000259" key="9">
    <source>
        <dbReference type="PROSITE" id="PS50850"/>
    </source>
</evidence>
<gene>
    <name evidence="10" type="ORF">BOTBODRAFT_58069</name>
</gene>
<feature type="transmembrane region" description="Helical" evidence="8">
    <location>
        <begin position="123"/>
        <end position="142"/>
    </location>
</feature>
<dbReference type="PROSITE" id="PS50850">
    <property type="entry name" value="MFS"/>
    <property type="match status" value="1"/>
</dbReference>
<feature type="transmembrane region" description="Helical" evidence="8">
    <location>
        <begin position="181"/>
        <end position="202"/>
    </location>
</feature>
<dbReference type="GO" id="GO:0005886">
    <property type="term" value="C:plasma membrane"/>
    <property type="evidence" value="ECO:0007669"/>
    <property type="project" value="UniProtKB-SubCell"/>
</dbReference>
<feature type="transmembrane region" description="Helical" evidence="8">
    <location>
        <begin position="92"/>
        <end position="111"/>
    </location>
</feature>
<feature type="transmembrane region" description="Helical" evidence="8">
    <location>
        <begin position="57"/>
        <end position="80"/>
    </location>
</feature>
<dbReference type="InterPro" id="IPR020846">
    <property type="entry name" value="MFS_dom"/>
</dbReference>
<feature type="transmembrane region" description="Helical" evidence="8">
    <location>
        <begin position="433"/>
        <end position="451"/>
    </location>
</feature>
<feature type="transmembrane region" description="Helical" evidence="8">
    <location>
        <begin position="275"/>
        <end position="297"/>
    </location>
</feature>
<keyword evidence="5 8" id="KW-1133">Transmembrane helix</keyword>
<protein>
    <recommendedName>
        <fullName evidence="9">Major facilitator superfamily (MFS) profile domain-containing protein</fullName>
    </recommendedName>
</protein>
<keyword evidence="2" id="KW-0813">Transport</keyword>